<dbReference type="EMBL" id="MFKF01000326">
    <property type="protein sequence ID" value="OGG46310.1"/>
    <property type="molecule type" value="Genomic_DNA"/>
</dbReference>
<dbReference type="AlphaFoldDB" id="A0A1F6CBA1"/>
<organism evidence="1 2">
    <name type="scientific">Handelsmanbacteria sp. (strain RIFCSPLOWO2_12_FULL_64_10)</name>
    <dbReference type="NCBI Taxonomy" id="1817868"/>
    <lineage>
        <taxon>Bacteria</taxon>
        <taxon>Candidatus Handelsmaniibacteriota</taxon>
    </lineage>
</organism>
<protein>
    <recommendedName>
        <fullName evidence="3">T9SS C-terminal target domain-containing protein</fullName>
    </recommendedName>
</protein>
<name>A0A1F6CBA1_HANXR</name>
<gene>
    <name evidence="1" type="ORF">A3F84_15955</name>
</gene>
<comment type="caution">
    <text evidence="1">The sequence shown here is derived from an EMBL/GenBank/DDBJ whole genome shotgun (WGS) entry which is preliminary data.</text>
</comment>
<sequence>MTAAALWFGVAQAQFDPNQAGVQATTRALIEHNYTNMGFAGHSPDIGRGRAALGYPNNGVGPGAYGGVLSSYQSGEKATYGHAYSTSGGECTWILTTDGKIALTGPRNSPWIGQYIRPVPYDPKGKPEETWGVPNPLRDVWRGGGTPTAMASYWPGITNLDEGSIYAGITALNTPPPRIANYKISGYIANKDLPEETIITQWSNTKQGILTTRRSYDWSNPDFDDFLIVEYTFTNLGDFDGDGKEDSPGQTKTQDAYFAFVNREAPTGMGTNWYNSPDSWGATLIVGGDAHNVDDIYFYSDAGNYKGAFPPGLKASRWRDSDWANSSWNDTGDPFYIARAASGSSTGRIGQTEEQLQSAATWAMVPLAFRNAGASHAFNPADKKQGFVDPQGEQPFATKWWKTRTLNDFDDPHTEKDTEAKMYSEMIAPGVKDNPNEANPDDVKAYVHTQVYGPYTLKAGEKARIVMAYVAGHPAQMRNMDLLTWDRSKDPLDKKQAEMKTLGEQALLENARLAQFAYSAEYRLPAAPTNTFIAADDLTASPNAHQQLSWVDHSDRAVNPYYNEADILGYRVYRSTWFAVGPWELWDTVEKGKSGQSTKGSWTYAGGRYTYEDLQTAAGFEYHYSVRPYAKGHAAWSATLSDGSTKALADIPVARARTSVTAGYESGWGSATARTYDGDQRRPFQPVTTQTDNLERKVAAVPNPYFAGDALHEYPNTRNIRFVNLPRKCKLYIYSASGDFVRLLEVDETQVFSGVTGGTVPKTVNQKGETVWTQNTWNLSGFISTGLYYFVVVSETPGSQGKTQRGTFLVIK</sequence>
<proteinExistence type="predicted"/>
<dbReference type="Proteomes" id="UP000178606">
    <property type="component" value="Unassembled WGS sequence"/>
</dbReference>
<evidence type="ECO:0008006" key="3">
    <source>
        <dbReference type="Google" id="ProtNLM"/>
    </source>
</evidence>
<evidence type="ECO:0000313" key="2">
    <source>
        <dbReference type="Proteomes" id="UP000178606"/>
    </source>
</evidence>
<evidence type="ECO:0000313" key="1">
    <source>
        <dbReference type="EMBL" id="OGG46310.1"/>
    </source>
</evidence>
<accession>A0A1F6CBA1</accession>
<reference evidence="1 2" key="1">
    <citation type="journal article" date="2016" name="Nat. Commun.">
        <title>Thousands of microbial genomes shed light on interconnected biogeochemical processes in an aquifer system.</title>
        <authorList>
            <person name="Anantharaman K."/>
            <person name="Brown C.T."/>
            <person name="Hug L.A."/>
            <person name="Sharon I."/>
            <person name="Castelle C.J."/>
            <person name="Probst A.J."/>
            <person name="Thomas B.C."/>
            <person name="Singh A."/>
            <person name="Wilkins M.J."/>
            <person name="Karaoz U."/>
            <person name="Brodie E.L."/>
            <person name="Williams K.H."/>
            <person name="Hubbard S.S."/>
            <person name="Banfield J.F."/>
        </authorList>
    </citation>
    <scope>NUCLEOTIDE SEQUENCE [LARGE SCALE GENOMIC DNA]</scope>
    <source>
        <strain evidence="2">RIFCSPLOWO2_12_FULL_64_10</strain>
    </source>
</reference>